<comment type="caution">
    <text evidence="1">The sequence shown here is derived from an EMBL/GenBank/DDBJ whole genome shotgun (WGS) entry which is preliminary data.</text>
</comment>
<proteinExistence type="predicted"/>
<organism evidence="1 2">
    <name type="scientific">Quercus suber</name>
    <name type="common">Cork oak</name>
    <dbReference type="NCBI Taxonomy" id="58331"/>
    <lineage>
        <taxon>Eukaryota</taxon>
        <taxon>Viridiplantae</taxon>
        <taxon>Streptophyta</taxon>
        <taxon>Embryophyta</taxon>
        <taxon>Tracheophyta</taxon>
        <taxon>Spermatophyta</taxon>
        <taxon>Magnoliopsida</taxon>
        <taxon>eudicotyledons</taxon>
        <taxon>Gunneridae</taxon>
        <taxon>Pentapetalae</taxon>
        <taxon>rosids</taxon>
        <taxon>fabids</taxon>
        <taxon>Fagales</taxon>
        <taxon>Fagaceae</taxon>
        <taxon>Quercus</taxon>
    </lineage>
</organism>
<dbReference type="EMBL" id="PKMF04000299">
    <property type="protein sequence ID" value="KAK7838760.1"/>
    <property type="molecule type" value="Genomic_DNA"/>
</dbReference>
<evidence type="ECO:0000313" key="1">
    <source>
        <dbReference type="EMBL" id="KAK7838760.1"/>
    </source>
</evidence>
<dbReference type="PANTHER" id="PTHR34948:SF9">
    <property type="entry name" value="CYTH DOMAIN-CONTAINING PROTEIN"/>
    <property type="match status" value="1"/>
</dbReference>
<accession>A0AAW0KH77</accession>
<gene>
    <name evidence="1" type="primary">TTM3_0</name>
    <name evidence="1" type="ORF">CFP56_019239</name>
</gene>
<sequence>MQEMVLKENGRVKASGDKLCMEKNKTLIFSATKHSLRNRSGSESRLLDLTSHQKLSTLFSPFYTKTLLQENVFFDGSDSQLSYNLAVLRLCFITTSHAQELEEPMDPTLGRACIAEPWQLLSVTYSTIVKRMKQEFGVFGLVCLGGFRNLNT</sequence>
<dbReference type="Gene3D" id="2.40.320.10">
    <property type="entry name" value="Hypothetical Protein Pfu-838710-001"/>
    <property type="match status" value="1"/>
</dbReference>
<reference evidence="1 2" key="1">
    <citation type="journal article" date="2018" name="Sci. Data">
        <title>The draft genome sequence of cork oak.</title>
        <authorList>
            <person name="Ramos A.M."/>
            <person name="Usie A."/>
            <person name="Barbosa P."/>
            <person name="Barros P.M."/>
            <person name="Capote T."/>
            <person name="Chaves I."/>
            <person name="Simoes F."/>
            <person name="Abreu I."/>
            <person name="Carrasquinho I."/>
            <person name="Faro C."/>
            <person name="Guimaraes J.B."/>
            <person name="Mendonca D."/>
            <person name="Nobrega F."/>
            <person name="Rodrigues L."/>
            <person name="Saibo N.J.M."/>
            <person name="Varela M.C."/>
            <person name="Egas C."/>
            <person name="Matos J."/>
            <person name="Miguel C.M."/>
            <person name="Oliveira M.M."/>
            <person name="Ricardo C.P."/>
            <person name="Goncalves S."/>
        </authorList>
    </citation>
    <scope>NUCLEOTIDE SEQUENCE [LARGE SCALE GENOMIC DNA]</scope>
    <source>
        <strain evidence="2">cv. HL8</strain>
    </source>
</reference>
<name>A0AAW0KH77_QUESU</name>
<keyword evidence="2" id="KW-1185">Reference proteome</keyword>
<evidence type="ECO:0000313" key="2">
    <source>
        <dbReference type="Proteomes" id="UP000237347"/>
    </source>
</evidence>
<dbReference type="PANTHER" id="PTHR34948">
    <property type="entry name" value="OS08G0299200 PROTEIN"/>
    <property type="match status" value="1"/>
</dbReference>
<dbReference type="AlphaFoldDB" id="A0AAW0KH77"/>
<dbReference type="Proteomes" id="UP000237347">
    <property type="component" value="Unassembled WGS sequence"/>
</dbReference>
<protein>
    <submittedName>
        <fullName evidence="1">Triphosphate tunel metalloenzyme 3</fullName>
    </submittedName>
</protein>